<proteinExistence type="inferred from homology"/>
<dbReference type="InterPro" id="IPR001226">
    <property type="entry name" value="Flavodoxin_CS"/>
</dbReference>
<organism evidence="12 13">
    <name type="scientific">Orenia metallireducens</name>
    <dbReference type="NCBI Taxonomy" id="1413210"/>
    <lineage>
        <taxon>Bacteria</taxon>
        <taxon>Bacillati</taxon>
        <taxon>Bacillota</taxon>
        <taxon>Clostridia</taxon>
        <taxon>Halanaerobiales</taxon>
        <taxon>Halobacteroidaceae</taxon>
        <taxon>Orenia</taxon>
    </lineage>
</organism>
<keyword evidence="13" id="KW-1185">Reference proteome</keyword>
<reference evidence="12 13" key="2">
    <citation type="submission" date="2016-08" db="EMBL/GenBank/DDBJ databases">
        <title>Orenia metallireducens sp. nov. strain Z6, a Novel Metal-reducing Firmicute from the Deep Subsurface.</title>
        <authorList>
            <person name="Maxim B.I."/>
            <person name="Kenneth K."/>
            <person name="Flynn T.M."/>
            <person name="Oloughlin E.J."/>
            <person name="Locke R.A."/>
            <person name="Weber J.R."/>
            <person name="Egan S.M."/>
            <person name="Mackie R.I."/>
            <person name="Cann I.K."/>
        </authorList>
    </citation>
    <scope>NUCLEOTIDE SEQUENCE [LARGE SCALE GENOMIC DNA]</scope>
    <source>
        <strain evidence="12 13">Z6</strain>
    </source>
</reference>
<dbReference type="PANTHER" id="PTHR42809:SF1">
    <property type="entry name" value="FLAVODOXIN 1"/>
    <property type="match status" value="1"/>
</dbReference>
<dbReference type="Gene3D" id="3.40.50.360">
    <property type="match status" value="1"/>
</dbReference>
<feature type="domain" description="Flavodoxin-like" evidence="11">
    <location>
        <begin position="4"/>
        <end position="142"/>
    </location>
</feature>
<evidence type="ECO:0000256" key="7">
    <source>
        <dbReference type="ARBA" id="ARBA00022643"/>
    </source>
</evidence>
<dbReference type="PIRSF" id="PIRSF038996">
    <property type="entry name" value="FldA"/>
    <property type="match status" value="1"/>
</dbReference>
<evidence type="ECO:0000256" key="3">
    <source>
        <dbReference type="ARBA" id="ARBA00005267"/>
    </source>
</evidence>
<gene>
    <name evidence="12" type="ORF">U472_10010</name>
</gene>
<keyword evidence="6 10" id="KW-0285">Flavoprotein</keyword>
<name>A0A1C0A7V1_9FIRM</name>
<dbReference type="Proteomes" id="UP000093514">
    <property type="component" value="Unassembled WGS sequence"/>
</dbReference>
<evidence type="ECO:0000256" key="2">
    <source>
        <dbReference type="ARBA" id="ARBA00003297"/>
    </source>
</evidence>
<evidence type="ECO:0000256" key="8">
    <source>
        <dbReference type="ARBA" id="ARBA00022982"/>
    </source>
</evidence>
<protein>
    <recommendedName>
        <fullName evidence="4 10">Flavodoxin</fullName>
    </recommendedName>
</protein>
<dbReference type="GO" id="GO:0016651">
    <property type="term" value="F:oxidoreductase activity, acting on NAD(P)H"/>
    <property type="evidence" value="ECO:0007669"/>
    <property type="project" value="UniProtKB-ARBA"/>
</dbReference>
<sequence length="142" mass="15804">MEKAIIVYGSTMGNTEQLATKVEEILSDNYETTIENVNDVNVEVLKCFDLIVFGSSTWGAGELQDDFYDFYDNLDQVDLSAKRAAVFGPGDTAYGDMFCQAVDMLEEKLEQRGAELIQAGFKWDGEITAEAETSIKEWAMAL</sequence>
<evidence type="ECO:0000256" key="10">
    <source>
        <dbReference type="PIRNR" id="PIRNR038996"/>
    </source>
</evidence>
<evidence type="ECO:0000313" key="12">
    <source>
        <dbReference type="EMBL" id="OCL26333.1"/>
    </source>
</evidence>
<dbReference type="InterPro" id="IPR008254">
    <property type="entry name" value="Flavodoxin/NO_synth"/>
</dbReference>
<evidence type="ECO:0000313" key="13">
    <source>
        <dbReference type="Proteomes" id="UP000093514"/>
    </source>
</evidence>
<keyword evidence="5 10" id="KW-0813">Transport</keyword>
<keyword evidence="8 10" id="KW-0249">Electron transport</keyword>
<dbReference type="PANTHER" id="PTHR42809">
    <property type="entry name" value="FLAVODOXIN 2"/>
    <property type="match status" value="1"/>
</dbReference>
<dbReference type="InterPro" id="IPR001094">
    <property type="entry name" value="Flavdoxin-like"/>
</dbReference>
<evidence type="ECO:0000259" key="11">
    <source>
        <dbReference type="PROSITE" id="PS50902"/>
    </source>
</evidence>
<keyword evidence="7 10" id="KW-0288">FMN</keyword>
<evidence type="ECO:0000256" key="4">
    <source>
        <dbReference type="ARBA" id="ARBA00017869"/>
    </source>
</evidence>
<comment type="function">
    <text evidence="2 10">Low-potential electron donor to a number of redox enzymes.</text>
</comment>
<dbReference type="EMBL" id="LWDV01000009">
    <property type="protein sequence ID" value="OCL26333.1"/>
    <property type="molecule type" value="Genomic_DNA"/>
</dbReference>
<dbReference type="InterPro" id="IPR050619">
    <property type="entry name" value="Flavodoxin"/>
</dbReference>
<evidence type="ECO:0000256" key="6">
    <source>
        <dbReference type="ARBA" id="ARBA00022630"/>
    </source>
</evidence>
<comment type="caution">
    <text evidence="12">The sequence shown here is derived from an EMBL/GenBank/DDBJ whole genome shotgun (WGS) entry which is preliminary data.</text>
</comment>
<reference evidence="13" key="1">
    <citation type="submission" date="2016-07" db="EMBL/GenBank/DDBJ databases">
        <authorList>
            <person name="Florea S."/>
            <person name="Webb J.S."/>
            <person name="Jaromczyk J."/>
            <person name="Schardl C.L."/>
        </authorList>
    </citation>
    <scope>NUCLEOTIDE SEQUENCE [LARGE SCALE GENOMIC DNA]</scope>
    <source>
        <strain evidence="13">Z6</strain>
    </source>
</reference>
<accession>A0A1C0A7V1</accession>
<evidence type="ECO:0000256" key="5">
    <source>
        <dbReference type="ARBA" id="ARBA00022448"/>
    </source>
</evidence>
<comment type="cofactor">
    <cofactor evidence="1 10">
        <name>FMN</name>
        <dbReference type="ChEBI" id="CHEBI:58210"/>
    </cofactor>
</comment>
<evidence type="ECO:0000256" key="9">
    <source>
        <dbReference type="ARBA" id="ARBA00023231"/>
    </source>
</evidence>
<dbReference type="GO" id="GO:0009055">
    <property type="term" value="F:electron transfer activity"/>
    <property type="evidence" value="ECO:0007669"/>
    <property type="project" value="UniProtKB-UniRule"/>
</dbReference>
<dbReference type="SUPFAM" id="SSF52218">
    <property type="entry name" value="Flavoproteins"/>
    <property type="match status" value="1"/>
</dbReference>
<dbReference type="NCBIfam" id="TIGR01753">
    <property type="entry name" value="flav_short"/>
    <property type="match status" value="1"/>
</dbReference>
<dbReference type="PROSITE" id="PS00201">
    <property type="entry name" value="FLAVODOXIN"/>
    <property type="match status" value="1"/>
</dbReference>
<dbReference type="PROSITE" id="PS50902">
    <property type="entry name" value="FLAVODOXIN_LIKE"/>
    <property type="match status" value="1"/>
</dbReference>
<dbReference type="AlphaFoldDB" id="A0A1C0A7V1"/>
<keyword evidence="9" id="KW-0535">Nitrogen fixation</keyword>
<dbReference type="InterPro" id="IPR010086">
    <property type="entry name" value="Flavodoxin_lc"/>
</dbReference>
<dbReference type="GO" id="GO:0010181">
    <property type="term" value="F:FMN binding"/>
    <property type="evidence" value="ECO:0007669"/>
    <property type="project" value="UniProtKB-UniRule"/>
</dbReference>
<evidence type="ECO:0000256" key="1">
    <source>
        <dbReference type="ARBA" id="ARBA00001917"/>
    </source>
</evidence>
<dbReference type="Pfam" id="PF00258">
    <property type="entry name" value="Flavodoxin_1"/>
    <property type="match status" value="1"/>
</dbReference>
<dbReference type="InterPro" id="IPR029039">
    <property type="entry name" value="Flavoprotein-like_sf"/>
</dbReference>
<dbReference type="PRINTS" id="PR00369">
    <property type="entry name" value="FLAVODOXIN"/>
</dbReference>
<comment type="similarity">
    <text evidence="3 10">Belongs to the flavodoxin family.</text>
</comment>
<dbReference type="OrthoDB" id="9790745at2"/>
<dbReference type="InterPro" id="IPR010087">
    <property type="entry name" value="Flav_short"/>
</dbReference>
<dbReference type="RefSeq" id="WP_068718052.1">
    <property type="nucleotide sequence ID" value="NZ_LWDV01000009.1"/>
</dbReference>